<keyword evidence="2" id="KW-1185">Reference proteome</keyword>
<comment type="caution">
    <text evidence="1">The sequence shown here is derived from an EMBL/GenBank/DDBJ whole genome shotgun (WGS) entry which is preliminary data.</text>
</comment>
<reference evidence="1" key="1">
    <citation type="submission" date="2023-07" db="EMBL/GenBank/DDBJ databases">
        <authorList>
            <consortium name="AG Swart"/>
            <person name="Singh M."/>
            <person name="Singh A."/>
            <person name="Seah K."/>
            <person name="Emmerich C."/>
        </authorList>
    </citation>
    <scope>NUCLEOTIDE SEQUENCE</scope>
    <source>
        <strain evidence="1">DP1</strain>
    </source>
</reference>
<protein>
    <submittedName>
        <fullName evidence="1">Uncharacterized protein</fullName>
    </submittedName>
</protein>
<sequence length="120" mass="12701">MESKEGLIGGVGVGRGLDGMEKAVDVDGVLGCEGWFLGLDRDLEGLELGVCFVEVCVWPSAVGWEVDCGSGCSCLLLIVVCGGRLFLSTASLYPLQCSCIQRVPSLLSPQQSRKKLPSHL</sequence>
<name>A0AAD1UFW1_EUPCR</name>
<evidence type="ECO:0000313" key="1">
    <source>
        <dbReference type="EMBL" id="CAI2368054.1"/>
    </source>
</evidence>
<accession>A0AAD1UFW1</accession>
<dbReference type="AlphaFoldDB" id="A0AAD1UFW1"/>
<dbReference type="Proteomes" id="UP001295684">
    <property type="component" value="Unassembled WGS sequence"/>
</dbReference>
<evidence type="ECO:0000313" key="2">
    <source>
        <dbReference type="Proteomes" id="UP001295684"/>
    </source>
</evidence>
<organism evidence="1 2">
    <name type="scientific">Euplotes crassus</name>
    <dbReference type="NCBI Taxonomy" id="5936"/>
    <lineage>
        <taxon>Eukaryota</taxon>
        <taxon>Sar</taxon>
        <taxon>Alveolata</taxon>
        <taxon>Ciliophora</taxon>
        <taxon>Intramacronucleata</taxon>
        <taxon>Spirotrichea</taxon>
        <taxon>Hypotrichia</taxon>
        <taxon>Euplotida</taxon>
        <taxon>Euplotidae</taxon>
        <taxon>Moneuplotes</taxon>
    </lineage>
</organism>
<dbReference type="EMBL" id="CAMPGE010009181">
    <property type="protein sequence ID" value="CAI2368054.1"/>
    <property type="molecule type" value="Genomic_DNA"/>
</dbReference>
<proteinExistence type="predicted"/>
<gene>
    <name evidence="1" type="ORF">ECRASSUSDP1_LOCUS9343</name>
</gene>